<dbReference type="RefSeq" id="XP_033396618.1">
    <property type="nucleotide sequence ID" value="XM_033546653.1"/>
</dbReference>
<evidence type="ECO:0000256" key="1">
    <source>
        <dbReference type="SAM" id="Phobius"/>
    </source>
</evidence>
<name>A0A6A6BCB0_9PEZI</name>
<feature type="transmembrane region" description="Helical" evidence="1">
    <location>
        <begin position="147"/>
        <end position="164"/>
    </location>
</feature>
<dbReference type="Proteomes" id="UP000799438">
    <property type="component" value="Unassembled WGS sequence"/>
</dbReference>
<gene>
    <name evidence="2" type="ORF">K452DRAFT_42652</name>
</gene>
<evidence type="ECO:0000313" key="2">
    <source>
        <dbReference type="EMBL" id="KAF2140905.1"/>
    </source>
</evidence>
<keyword evidence="1" id="KW-0472">Membrane</keyword>
<keyword evidence="1" id="KW-1133">Transmembrane helix</keyword>
<accession>A0A6A6BCB0</accession>
<reference evidence="2" key="1">
    <citation type="journal article" date="2020" name="Stud. Mycol.">
        <title>101 Dothideomycetes genomes: a test case for predicting lifestyles and emergence of pathogens.</title>
        <authorList>
            <person name="Haridas S."/>
            <person name="Albert R."/>
            <person name="Binder M."/>
            <person name="Bloem J."/>
            <person name="Labutti K."/>
            <person name="Salamov A."/>
            <person name="Andreopoulos B."/>
            <person name="Baker S."/>
            <person name="Barry K."/>
            <person name="Bills G."/>
            <person name="Bluhm B."/>
            <person name="Cannon C."/>
            <person name="Castanera R."/>
            <person name="Culley D."/>
            <person name="Daum C."/>
            <person name="Ezra D."/>
            <person name="Gonzalez J."/>
            <person name="Henrissat B."/>
            <person name="Kuo A."/>
            <person name="Liang C."/>
            <person name="Lipzen A."/>
            <person name="Lutzoni F."/>
            <person name="Magnuson J."/>
            <person name="Mondo S."/>
            <person name="Nolan M."/>
            <person name="Ohm R."/>
            <person name="Pangilinan J."/>
            <person name="Park H.-J."/>
            <person name="Ramirez L."/>
            <person name="Alfaro M."/>
            <person name="Sun H."/>
            <person name="Tritt A."/>
            <person name="Yoshinaga Y."/>
            <person name="Zwiers L.-H."/>
            <person name="Turgeon B."/>
            <person name="Goodwin S."/>
            <person name="Spatafora J."/>
            <person name="Crous P."/>
            <person name="Grigoriev I."/>
        </authorList>
    </citation>
    <scope>NUCLEOTIDE SEQUENCE</scope>
    <source>
        <strain evidence="2">CBS 121167</strain>
    </source>
</reference>
<organism evidence="2 3">
    <name type="scientific">Aplosporella prunicola CBS 121167</name>
    <dbReference type="NCBI Taxonomy" id="1176127"/>
    <lineage>
        <taxon>Eukaryota</taxon>
        <taxon>Fungi</taxon>
        <taxon>Dikarya</taxon>
        <taxon>Ascomycota</taxon>
        <taxon>Pezizomycotina</taxon>
        <taxon>Dothideomycetes</taxon>
        <taxon>Dothideomycetes incertae sedis</taxon>
        <taxon>Botryosphaeriales</taxon>
        <taxon>Aplosporellaceae</taxon>
        <taxon>Aplosporella</taxon>
    </lineage>
</organism>
<dbReference type="EMBL" id="ML995488">
    <property type="protein sequence ID" value="KAF2140905.1"/>
    <property type="molecule type" value="Genomic_DNA"/>
</dbReference>
<keyword evidence="3" id="KW-1185">Reference proteome</keyword>
<dbReference type="AlphaFoldDB" id="A0A6A6BCB0"/>
<proteinExistence type="predicted"/>
<evidence type="ECO:0000313" key="3">
    <source>
        <dbReference type="Proteomes" id="UP000799438"/>
    </source>
</evidence>
<dbReference type="PROSITE" id="PS51257">
    <property type="entry name" value="PROKAR_LIPOPROTEIN"/>
    <property type="match status" value="1"/>
</dbReference>
<keyword evidence="1" id="KW-0812">Transmembrane</keyword>
<dbReference type="GeneID" id="54304159"/>
<sequence>MRMNPTYLSGAQSVAAFSCRCLSLAPLLRLLARALRAAISRLPAARRAAPALLLLRFGNLYACCPNPQTRLLLAKRHSSHVGSAHLSPPVSACAEAKAEASHICKGALAHLRETITPEAGPRARIATSRGPDSMPELRDRRTMDSDCFFFLLLFSFSATATVSQPKKNYGALFPILK</sequence>
<protein>
    <submittedName>
        <fullName evidence="2">Uncharacterized protein</fullName>
    </submittedName>
</protein>